<evidence type="ECO:0000256" key="3">
    <source>
        <dbReference type="SAM" id="SignalP"/>
    </source>
</evidence>
<gene>
    <name evidence="5" type="ORF">IAD51_05240</name>
</gene>
<evidence type="ECO:0000256" key="1">
    <source>
        <dbReference type="ARBA" id="ARBA00022729"/>
    </source>
</evidence>
<dbReference type="InterPro" id="IPR029052">
    <property type="entry name" value="Metallo-depent_PP-like"/>
</dbReference>
<accession>A0A9D1HSP8</accession>
<reference evidence="5" key="1">
    <citation type="submission" date="2020-10" db="EMBL/GenBank/DDBJ databases">
        <authorList>
            <person name="Gilroy R."/>
        </authorList>
    </citation>
    <scope>NUCLEOTIDE SEQUENCE</scope>
    <source>
        <strain evidence="5">1063</strain>
    </source>
</reference>
<keyword evidence="2" id="KW-0812">Transmembrane</keyword>
<feature type="domain" description="Calcineurin-like phosphoesterase" evidence="4">
    <location>
        <begin position="1057"/>
        <end position="1249"/>
    </location>
</feature>
<dbReference type="Pfam" id="PF00149">
    <property type="entry name" value="Metallophos"/>
    <property type="match status" value="2"/>
</dbReference>
<comment type="caution">
    <text evidence="5">The sequence shown here is derived from an EMBL/GenBank/DDBJ whole genome shotgun (WGS) entry which is preliminary data.</text>
</comment>
<dbReference type="Gene3D" id="3.60.21.10">
    <property type="match status" value="3"/>
</dbReference>
<dbReference type="PROSITE" id="PS51257">
    <property type="entry name" value="PROKAR_LIPOPROTEIN"/>
    <property type="match status" value="1"/>
</dbReference>
<evidence type="ECO:0000256" key="2">
    <source>
        <dbReference type="SAM" id="Phobius"/>
    </source>
</evidence>
<feature type="transmembrane region" description="Helical" evidence="2">
    <location>
        <begin position="1360"/>
        <end position="1380"/>
    </location>
</feature>
<dbReference type="PANTHER" id="PTHR22953">
    <property type="entry name" value="ACID PHOSPHATASE RELATED"/>
    <property type="match status" value="1"/>
</dbReference>
<dbReference type="EMBL" id="DVMN01000094">
    <property type="protein sequence ID" value="HIU21617.1"/>
    <property type="molecule type" value="Genomic_DNA"/>
</dbReference>
<name>A0A9D1HSP8_9FIRM</name>
<keyword evidence="2" id="KW-0472">Membrane</keyword>
<protein>
    <submittedName>
        <fullName evidence="5">Metallophosphoesterase</fullName>
    </submittedName>
</protein>
<dbReference type="InterPro" id="IPR004843">
    <property type="entry name" value="Calcineurin-like_PHP"/>
</dbReference>
<sequence>MKNRLGLRTVLPAAFLAAILILTLAFACTSATASAENSVLATEDSSLTFGQVSDIHYFPAEHCYSADASDYENSDFYHSTTGDTKLVVESGAVGTAHIEAFIEDARKGEAPVYLLATGDLSKNGEHAALIDVANGLRYLQNQVRALGGKYANFQVLVSQGNHDLYNGSGKLYDPDDGSEYQAEVVTSAQFALIFAGLGYPDMTYEALCDIYPAEYWSSSATNAFAPDTDGYVESANADNLTFTYYDENLANLANGFNYGDYTELYSGENINALSYYVEIADSDFAFFVLDGTDRELTEDVVPVRISKAEYNLISEDVKALYLGTEDGKIATEAASPEDVLAAFANGEPVYADTGYNHITGGRLKEDLLEWMRRLTAANPDRTYIGAYHFNILPHFEQEDDILKDFVFYNWEYIAKSFLEMGIRYGLSGHMHASDVAYYTDAAGRTFYDIETGSIVSYGSPRRYMSVTRYDLADGKVGEKFTSSLRVLDSFDGMNDDGDYENYNDYITENLYGQLVERIVDHFITMRTIDDLDIAGLVGSTMGLDSLLEYIIDVVAYDLYPGDVYPDGNAYDNLMDYVNESVAAELINLKFGDSGQELTLAQIFSFIMMAHAEGLEPTTEEVFGSTSSASASSAADRGTIDPNDETWRARYTAALRDFAAKCDSGQLGRDLFGILLDALYYDDDSILKTLFDYELDLTQTNFSLTNALVQIINNPSVVTRFLPLIESLLGFELDDAIVEEIKKAEGTTGVTAERFVLSEAMNTIWPVAKGLVGSLLGIQLSGDTLYEGVDNLLNAYLTDSFYVGLSGIAKNIVIAYATDDEIDLTDRNKPAEEMILAPLEGYAEGYSETLTYVSDLPVDDKYNPPTQDNGRLPSHLTANFLPSDENGGKFAVSFYTSEEIGAEVTLTDSDGHSYTVSITEDDLNASEDTAHRTVTESAGDVYASVTLTGGTYAQYIPLIDLGLLTISHTETGVEDEDGNFTEYVWGQRDEAPANSVIYKNRWVAVFENLTFGSEYTYAVRGLYQNGEVSKVFDLGANLGINDFTFTSAPSETTTDFDFIAIADMQGMIQSMYEESAAAIDAIMQNAGGYDFVLNAGDMADNGDNFNQWGWALNENVEFFGNTSTISTAGNHEDEGGKLSSFHYYDAFLPAQNTDTGLYFSFDYATAHIIVLNTNDADNTTGISTAQYDWLKADLEANSDAKWTFVLMHKSLYSGGSHSFDGDVAAMREQLVPLFYEYGVDIVFAGHDHTYTVTECLDGEGNAVSRASNDGGTVTMSADGSGVMYVTLGTIGTKFYEYVSNPEIEGKFDAELSVLSTLAEQTFAKVSVRGDTLTFTGYTVADDGTLSAIYNEPSDDMLLVKILVPIAAVILVAGAVTAVVLVRKKKKAAAQAEE</sequence>
<dbReference type="InterPro" id="IPR039331">
    <property type="entry name" value="PAPs-like"/>
</dbReference>
<feature type="signal peptide" evidence="3">
    <location>
        <begin position="1"/>
        <end position="27"/>
    </location>
</feature>
<reference evidence="5" key="2">
    <citation type="journal article" date="2021" name="PeerJ">
        <title>Extensive microbial diversity within the chicken gut microbiome revealed by metagenomics and culture.</title>
        <authorList>
            <person name="Gilroy R."/>
            <person name="Ravi A."/>
            <person name="Getino M."/>
            <person name="Pursley I."/>
            <person name="Horton D.L."/>
            <person name="Alikhan N.F."/>
            <person name="Baker D."/>
            <person name="Gharbi K."/>
            <person name="Hall N."/>
            <person name="Watson M."/>
            <person name="Adriaenssens E.M."/>
            <person name="Foster-Nyarko E."/>
            <person name="Jarju S."/>
            <person name="Secka A."/>
            <person name="Antonio M."/>
            <person name="Oren A."/>
            <person name="Chaudhuri R.R."/>
            <person name="La Ragione R."/>
            <person name="Hildebrand F."/>
            <person name="Pallen M.J."/>
        </authorList>
    </citation>
    <scope>NUCLEOTIDE SEQUENCE</scope>
    <source>
        <strain evidence="5">1063</strain>
    </source>
</reference>
<keyword evidence="1 3" id="KW-0732">Signal</keyword>
<dbReference type="Proteomes" id="UP000824088">
    <property type="component" value="Unassembled WGS sequence"/>
</dbReference>
<evidence type="ECO:0000313" key="5">
    <source>
        <dbReference type="EMBL" id="HIU21617.1"/>
    </source>
</evidence>
<feature type="domain" description="Calcineurin-like phosphoesterase" evidence="4">
    <location>
        <begin position="48"/>
        <end position="176"/>
    </location>
</feature>
<dbReference type="GO" id="GO:0003993">
    <property type="term" value="F:acid phosphatase activity"/>
    <property type="evidence" value="ECO:0007669"/>
    <property type="project" value="InterPro"/>
</dbReference>
<evidence type="ECO:0000259" key="4">
    <source>
        <dbReference type="Pfam" id="PF00149"/>
    </source>
</evidence>
<dbReference type="SUPFAM" id="SSF56300">
    <property type="entry name" value="Metallo-dependent phosphatases"/>
    <property type="match status" value="2"/>
</dbReference>
<dbReference type="PANTHER" id="PTHR22953:SF153">
    <property type="entry name" value="PURPLE ACID PHOSPHATASE"/>
    <property type="match status" value="1"/>
</dbReference>
<feature type="chain" id="PRO_5039520410" evidence="3">
    <location>
        <begin position="28"/>
        <end position="1392"/>
    </location>
</feature>
<keyword evidence="2" id="KW-1133">Transmembrane helix</keyword>
<organism evidence="5 6">
    <name type="scientific">Candidatus Limadaptatus stercorigallinarum</name>
    <dbReference type="NCBI Taxonomy" id="2840845"/>
    <lineage>
        <taxon>Bacteria</taxon>
        <taxon>Bacillati</taxon>
        <taxon>Bacillota</taxon>
        <taxon>Clostridia</taxon>
        <taxon>Eubacteriales</taxon>
        <taxon>Candidatus Limadaptatus</taxon>
    </lineage>
</organism>
<proteinExistence type="predicted"/>
<evidence type="ECO:0000313" key="6">
    <source>
        <dbReference type="Proteomes" id="UP000824088"/>
    </source>
</evidence>